<feature type="region of interest" description="Disordered" evidence="5">
    <location>
        <begin position="285"/>
        <end position="311"/>
    </location>
</feature>
<dbReference type="PANTHER" id="PTHR24185:SF1">
    <property type="entry name" value="CALCIUM-INDEPENDENT PHOSPHOLIPASE A2-GAMMA"/>
    <property type="match status" value="1"/>
</dbReference>
<dbReference type="VEuPathDB" id="FungiDB:Z520_11376"/>
<dbReference type="PROSITE" id="PS51635">
    <property type="entry name" value="PNPLA"/>
    <property type="match status" value="1"/>
</dbReference>
<dbReference type="GeneID" id="27717122"/>
<dbReference type="GO" id="GO:0046486">
    <property type="term" value="P:glycerolipid metabolic process"/>
    <property type="evidence" value="ECO:0007669"/>
    <property type="project" value="UniProtKB-ARBA"/>
</dbReference>
<protein>
    <recommendedName>
        <fullName evidence="6">PNPLA domain-containing protein</fullName>
    </recommendedName>
</protein>
<feature type="compositionally biased region" description="Basic and acidic residues" evidence="5">
    <location>
        <begin position="285"/>
        <end position="297"/>
    </location>
</feature>
<reference evidence="7 8" key="1">
    <citation type="submission" date="2015-01" db="EMBL/GenBank/DDBJ databases">
        <title>The Genome Sequence of Fonsecaea multimorphosa CBS 102226.</title>
        <authorList>
            <consortium name="The Broad Institute Genomics Platform"/>
            <person name="Cuomo C."/>
            <person name="de Hoog S."/>
            <person name="Gorbushina A."/>
            <person name="Stielow B."/>
            <person name="Teixiera M."/>
            <person name="Abouelleil A."/>
            <person name="Chapman S.B."/>
            <person name="Priest M."/>
            <person name="Young S.K."/>
            <person name="Wortman J."/>
            <person name="Nusbaum C."/>
            <person name="Birren B."/>
        </authorList>
    </citation>
    <scope>NUCLEOTIDE SEQUENCE [LARGE SCALE GENOMIC DNA]</scope>
    <source>
        <strain evidence="7 8">CBS 102226</strain>
    </source>
</reference>
<evidence type="ECO:0000256" key="2">
    <source>
        <dbReference type="ARBA" id="ARBA00022963"/>
    </source>
</evidence>
<name>A0A0D2GTV3_9EURO</name>
<dbReference type="AlphaFoldDB" id="A0A0D2GTV3"/>
<evidence type="ECO:0000256" key="5">
    <source>
        <dbReference type="SAM" id="MobiDB-lite"/>
    </source>
</evidence>
<evidence type="ECO:0000313" key="8">
    <source>
        <dbReference type="Proteomes" id="UP000053411"/>
    </source>
</evidence>
<evidence type="ECO:0000256" key="1">
    <source>
        <dbReference type="ARBA" id="ARBA00022801"/>
    </source>
</evidence>
<feature type="active site" description="Proton acceptor" evidence="4">
    <location>
        <position position="237"/>
    </location>
</feature>
<dbReference type="GO" id="GO:0019369">
    <property type="term" value="P:arachidonate metabolic process"/>
    <property type="evidence" value="ECO:0007669"/>
    <property type="project" value="TreeGrafter"/>
</dbReference>
<feature type="compositionally biased region" description="Low complexity" evidence="5">
    <location>
        <begin position="607"/>
        <end position="617"/>
    </location>
</feature>
<keyword evidence="1 4" id="KW-0378">Hydrolase</keyword>
<dbReference type="RefSeq" id="XP_016627023.1">
    <property type="nucleotide sequence ID" value="XM_016781865.1"/>
</dbReference>
<dbReference type="EMBL" id="KN848099">
    <property type="protein sequence ID" value="KIX92900.1"/>
    <property type="molecule type" value="Genomic_DNA"/>
</dbReference>
<dbReference type="GO" id="GO:0016042">
    <property type="term" value="P:lipid catabolic process"/>
    <property type="evidence" value="ECO:0007669"/>
    <property type="project" value="UniProtKB-UniRule"/>
</dbReference>
<keyword evidence="2 4" id="KW-0442">Lipid degradation</keyword>
<sequence>MGKNRMILSLWSEAARCMEERYMNWEIAKKPEFAGLRILCLDGGGIRGIVELEILAAIENCINNNHPTHGIQIQQLFDLIVGTSTGGIVALGLVAAQWSVSECTHKFLSLCKEAFSEREFADTIFESLATLNHGSKYRTTPLHRVLKESFGDDLLFGGRSDAARYTTKVAVVSTSGTGNRALIMANYNRQQTSDPGYTLETARAPSEAFHVWEAAAATSAAPSYFKPFVRRGRTYLDGAINHNNPVIVAKRERRLLWPDVESRHPDVFLSLGTGQHEAEMKRKLEKLSGHSREDQLRRKQQQNEGSRDSRKRYRAIKGIKNYLSVLFDKIDNILDTEWSWHEFYRDTVGEHWATDFASHYFRINPDLKQKPPALDAKFEVDNLQAKVHKMLRQPPLSREITEIANALVASTFYFRKDESRVYGEKHNQTFVCSGQIRCKLAHQDQSIKTLAEFLQNHIIGNFVPSFVVKKRLASSEEFTLLDLDKDFLDDMYTRKVFDGGWTGEIELRDREEPTYILLRLRQLSSRSNRVSTCDYPISGFPRKFNVENERNGETPLDYILLLDAGRTDKRAASRMQKRVQELARRREAGGEAAASSSFSPTIQPTASRSSSNNNRVSTAESLADSDTEYEDGLLSEQVLKEYEVWSTPD</sequence>
<dbReference type="Proteomes" id="UP000053411">
    <property type="component" value="Unassembled WGS sequence"/>
</dbReference>
<organism evidence="7 8">
    <name type="scientific">Fonsecaea multimorphosa CBS 102226</name>
    <dbReference type="NCBI Taxonomy" id="1442371"/>
    <lineage>
        <taxon>Eukaryota</taxon>
        <taxon>Fungi</taxon>
        <taxon>Dikarya</taxon>
        <taxon>Ascomycota</taxon>
        <taxon>Pezizomycotina</taxon>
        <taxon>Eurotiomycetes</taxon>
        <taxon>Chaetothyriomycetidae</taxon>
        <taxon>Chaetothyriales</taxon>
        <taxon>Herpotrichiellaceae</taxon>
        <taxon>Fonsecaea</taxon>
    </lineage>
</organism>
<dbReference type="Gene3D" id="3.40.1090.10">
    <property type="entry name" value="Cytosolic phospholipase A2 catalytic domain"/>
    <property type="match status" value="1"/>
</dbReference>
<gene>
    <name evidence="7" type="ORF">Z520_11376</name>
</gene>
<dbReference type="OrthoDB" id="194358at2759"/>
<feature type="domain" description="PNPLA" evidence="6">
    <location>
        <begin position="39"/>
        <end position="250"/>
    </location>
</feature>
<dbReference type="InterPro" id="IPR016035">
    <property type="entry name" value="Acyl_Trfase/lysoPLipase"/>
</dbReference>
<dbReference type="GO" id="GO:0016020">
    <property type="term" value="C:membrane"/>
    <property type="evidence" value="ECO:0007669"/>
    <property type="project" value="TreeGrafter"/>
</dbReference>
<feature type="short sequence motif" description="GXGXXG" evidence="4">
    <location>
        <begin position="43"/>
        <end position="48"/>
    </location>
</feature>
<dbReference type="PANTHER" id="PTHR24185">
    <property type="entry name" value="CALCIUM-INDEPENDENT PHOSPHOLIPASE A2-GAMMA"/>
    <property type="match status" value="1"/>
</dbReference>
<evidence type="ECO:0000313" key="7">
    <source>
        <dbReference type="EMBL" id="KIX92900.1"/>
    </source>
</evidence>
<dbReference type="SUPFAM" id="SSF52151">
    <property type="entry name" value="FabD/lysophospholipase-like"/>
    <property type="match status" value="1"/>
</dbReference>
<feature type="region of interest" description="Disordered" evidence="5">
    <location>
        <begin position="582"/>
        <end position="632"/>
    </location>
</feature>
<keyword evidence="8" id="KW-1185">Reference proteome</keyword>
<proteinExistence type="predicted"/>
<evidence type="ECO:0000259" key="6">
    <source>
        <dbReference type="PROSITE" id="PS51635"/>
    </source>
</evidence>
<feature type="active site" description="Nucleophile" evidence="4">
    <location>
        <position position="84"/>
    </location>
</feature>
<feature type="compositionally biased region" description="Acidic residues" evidence="5">
    <location>
        <begin position="623"/>
        <end position="632"/>
    </location>
</feature>
<dbReference type="STRING" id="1442371.A0A0D2GTV3"/>
<dbReference type="InterPro" id="IPR002641">
    <property type="entry name" value="PNPLA_dom"/>
</dbReference>
<dbReference type="Pfam" id="PF01734">
    <property type="entry name" value="Patatin"/>
    <property type="match status" value="1"/>
</dbReference>
<dbReference type="GO" id="GO:0047499">
    <property type="term" value="F:calcium-independent phospholipase A2 activity"/>
    <property type="evidence" value="ECO:0007669"/>
    <property type="project" value="TreeGrafter"/>
</dbReference>
<evidence type="ECO:0000256" key="4">
    <source>
        <dbReference type="PROSITE-ProRule" id="PRU01161"/>
    </source>
</evidence>
<evidence type="ECO:0000256" key="3">
    <source>
        <dbReference type="ARBA" id="ARBA00023098"/>
    </source>
</evidence>
<feature type="short sequence motif" description="GXSXG" evidence="4">
    <location>
        <begin position="82"/>
        <end position="86"/>
    </location>
</feature>
<feature type="short sequence motif" description="DGA/G" evidence="4">
    <location>
        <begin position="237"/>
        <end position="239"/>
    </location>
</feature>
<accession>A0A0D2GTV3</accession>
<keyword evidence="3 4" id="KW-0443">Lipid metabolism</keyword>